<evidence type="ECO:0000313" key="3">
    <source>
        <dbReference type="Proteomes" id="UP000235388"/>
    </source>
</evidence>
<sequence>MGPAPLQSSCKVTASPCHPGVVTHTRRQLRSLCGETVDPLTAGINRSNTAVRAVLEQPCSTGGRTGTVRPKHLPAGRTGLSDQFLGPVAQDQPGPVGQICPTSWLSLRSDSVRPNTGRTRLFEHRSSSRKGSVALMHRPIGITFSTKQRLLSYFKGILIQLWCPSDKLKQSVPQMLLPHFAPPNKISVPILKPIDFQVYPLISQATLEQLERSRQRCFIAKNQILKRSAEIRSKLNQHVHEQHVHVSPCPGSAERISLSPDPITKSSPLPGSPPCPSSDRLESEVLHPPARGYTGGASSFSRELSLNPELQPTFQHREDSPESSSSAETALWDRPRKNPPKRPRSGRDSCSPTPIKRANSRVSQSPLSDHSYHIDTVGDCSSSVLDDNPSGYQITDEDDKTPTPSSGHASSLLNSFPDALPDLDYLFAPLDQKNHIPLPAHRGRSNRSHKGTIVSTTITKDEQSCLVPQSAHTITQRARVSPKLEIHENASPPLDSCGSPRIPYSCENTPATLSPFDQPAESLADDNPTSSPARTRPTNKPIRDSTTSKDAPPPGDPSKLFIKKPVKLPLSKLHSVVDKKPPPKKQPFIASSALPVPNTKTPKRVKTLPAVNPPNQSSYPTESCKALTHNLQARRRSSDFDKENCHVDNCVAPPVVEPAVPVAPPSVAPPVRVGQIDFQNLPDLEEGLRVAAEGYIVSWPARLVVMAMNRIILYRLNVLRWGPNSYKPVSIADLRGVLGAMHYHRINELINACRNSNHPCNTLAEALQYKPIKATVFLRNQGLETTIELKRDFTPLGLTYFPIIKTLRAFWCDNTRKATWGEFRECFSRRPNSGLHTAILPKAETLQIYAQSAEEDKIFSTSSYISLSCATGGHLNSPSANPLPSKSLNKFQGLIH</sequence>
<feature type="compositionally biased region" description="Polar residues" evidence="1">
    <location>
        <begin position="527"/>
        <end position="540"/>
    </location>
</feature>
<evidence type="ECO:0000313" key="2">
    <source>
        <dbReference type="EMBL" id="PLW56800.1"/>
    </source>
</evidence>
<comment type="caution">
    <text evidence="2">The sequence shown here is derived from an EMBL/GenBank/DDBJ whole genome shotgun (WGS) entry which is preliminary data.</text>
</comment>
<accession>A0A2N5W3N9</accession>
<reference evidence="2 3" key="1">
    <citation type="submission" date="2017-11" db="EMBL/GenBank/DDBJ databases">
        <title>De novo assembly and phasing of dikaryotic genomes from two isolates of Puccinia coronata f. sp. avenae, the causal agent of oat crown rust.</title>
        <authorList>
            <person name="Miller M.E."/>
            <person name="Zhang Y."/>
            <person name="Omidvar V."/>
            <person name="Sperschneider J."/>
            <person name="Schwessinger B."/>
            <person name="Raley C."/>
            <person name="Palmer J.M."/>
            <person name="Garnica D."/>
            <person name="Upadhyaya N."/>
            <person name="Rathjen J."/>
            <person name="Taylor J.M."/>
            <person name="Park R.F."/>
            <person name="Dodds P.N."/>
            <person name="Hirsch C.D."/>
            <person name="Kianian S.F."/>
            <person name="Figueroa M."/>
        </authorList>
    </citation>
    <scope>NUCLEOTIDE SEQUENCE [LARGE SCALE GENOMIC DNA]</scope>
    <source>
        <strain evidence="2">12NC29</strain>
    </source>
</reference>
<keyword evidence="3" id="KW-1185">Reference proteome</keyword>
<dbReference type="Proteomes" id="UP000235388">
    <property type="component" value="Unassembled WGS sequence"/>
</dbReference>
<organism evidence="2 3">
    <name type="scientific">Puccinia coronata f. sp. avenae</name>
    <dbReference type="NCBI Taxonomy" id="200324"/>
    <lineage>
        <taxon>Eukaryota</taxon>
        <taxon>Fungi</taxon>
        <taxon>Dikarya</taxon>
        <taxon>Basidiomycota</taxon>
        <taxon>Pucciniomycotina</taxon>
        <taxon>Pucciniomycetes</taxon>
        <taxon>Pucciniales</taxon>
        <taxon>Pucciniaceae</taxon>
        <taxon>Puccinia</taxon>
    </lineage>
</organism>
<name>A0A2N5W3N9_9BASI</name>
<feature type="region of interest" description="Disordered" evidence="1">
    <location>
        <begin position="468"/>
        <end position="562"/>
    </location>
</feature>
<feature type="region of interest" description="Disordered" evidence="1">
    <location>
        <begin position="242"/>
        <end position="300"/>
    </location>
</feature>
<feature type="compositionally biased region" description="Polar residues" evidence="1">
    <location>
        <begin position="379"/>
        <end position="393"/>
    </location>
</feature>
<feature type="region of interest" description="Disordered" evidence="1">
    <location>
        <begin position="313"/>
        <end position="413"/>
    </location>
</feature>
<feature type="compositionally biased region" description="Polar residues" evidence="1">
    <location>
        <begin position="468"/>
        <end position="478"/>
    </location>
</feature>
<dbReference type="AlphaFoldDB" id="A0A2N5W3N9"/>
<evidence type="ECO:0000256" key="1">
    <source>
        <dbReference type="SAM" id="MobiDB-lite"/>
    </source>
</evidence>
<protein>
    <submittedName>
        <fullName evidence="2">Uncharacterized protein</fullName>
    </submittedName>
</protein>
<feature type="region of interest" description="Disordered" evidence="1">
    <location>
        <begin position="576"/>
        <end position="622"/>
    </location>
</feature>
<feature type="compositionally biased region" description="Polar residues" evidence="1">
    <location>
        <begin position="402"/>
        <end position="413"/>
    </location>
</feature>
<gene>
    <name evidence="2" type="ORF">PCANC_01705</name>
</gene>
<proteinExistence type="predicted"/>
<dbReference type="OrthoDB" id="2502266at2759"/>
<dbReference type="EMBL" id="PGCJ01000017">
    <property type="protein sequence ID" value="PLW56800.1"/>
    <property type="molecule type" value="Genomic_DNA"/>
</dbReference>